<accession>X6NZG1</accession>
<evidence type="ECO:0000313" key="2">
    <source>
        <dbReference type="EMBL" id="ETO31268.1"/>
    </source>
</evidence>
<keyword evidence="1" id="KW-0812">Transmembrane</keyword>
<gene>
    <name evidence="2" type="ORF">RFI_05852</name>
</gene>
<feature type="transmembrane region" description="Helical" evidence="1">
    <location>
        <begin position="166"/>
        <end position="187"/>
    </location>
</feature>
<feature type="transmembrane region" description="Helical" evidence="1">
    <location>
        <begin position="68"/>
        <end position="85"/>
    </location>
</feature>
<keyword evidence="1" id="KW-1133">Transmembrane helix</keyword>
<name>X6NZG1_RETFI</name>
<dbReference type="AlphaFoldDB" id="X6NZG1"/>
<proteinExistence type="predicted"/>
<evidence type="ECO:0000256" key="1">
    <source>
        <dbReference type="SAM" id="Phobius"/>
    </source>
</evidence>
<comment type="caution">
    <text evidence="2">The sequence shown here is derived from an EMBL/GenBank/DDBJ whole genome shotgun (WGS) entry which is preliminary data.</text>
</comment>
<sequence>MQLKQNVSTLHQYLVIVNVHDIRKIISDKHEEGEEGEKSSSKHKLIVFKVKTIKKDNQTKKKMMKKNVSLWCSTLVMWMVLVATVDVNACPSDGPCIGCNQVQNCSTEDCDSASKSTQRGCTRGVVENELKVLTNATTFTYRVVFHSNTLTYPCDIDTWCSNVNKLFGFILVMSFRMASVLHSICMYT</sequence>
<organism evidence="2 3">
    <name type="scientific">Reticulomyxa filosa</name>
    <dbReference type="NCBI Taxonomy" id="46433"/>
    <lineage>
        <taxon>Eukaryota</taxon>
        <taxon>Sar</taxon>
        <taxon>Rhizaria</taxon>
        <taxon>Retaria</taxon>
        <taxon>Foraminifera</taxon>
        <taxon>Monothalamids</taxon>
        <taxon>Reticulomyxidae</taxon>
        <taxon>Reticulomyxa</taxon>
    </lineage>
</organism>
<keyword evidence="3" id="KW-1185">Reference proteome</keyword>
<reference evidence="2 3" key="1">
    <citation type="journal article" date="2013" name="Curr. Biol.">
        <title>The Genome of the Foraminiferan Reticulomyxa filosa.</title>
        <authorList>
            <person name="Glockner G."/>
            <person name="Hulsmann N."/>
            <person name="Schleicher M."/>
            <person name="Noegel A.A."/>
            <person name="Eichinger L."/>
            <person name="Gallinger C."/>
            <person name="Pawlowski J."/>
            <person name="Sierra R."/>
            <person name="Euteneuer U."/>
            <person name="Pillet L."/>
            <person name="Moustafa A."/>
            <person name="Platzer M."/>
            <person name="Groth M."/>
            <person name="Szafranski K."/>
            <person name="Schliwa M."/>
        </authorList>
    </citation>
    <scope>NUCLEOTIDE SEQUENCE [LARGE SCALE GENOMIC DNA]</scope>
</reference>
<dbReference type="Proteomes" id="UP000023152">
    <property type="component" value="Unassembled WGS sequence"/>
</dbReference>
<dbReference type="EMBL" id="ASPP01005037">
    <property type="protein sequence ID" value="ETO31268.1"/>
    <property type="molecule type" value="Genomic_DNA"/>
</dbReference>
<evidence type="ECO:0000313" key="3">
    <source>
        <dbReference type="Proteomes" id="UP000023152"/>
    </source>
</evidence>
<protein>
    <submittedName>
        <fullName evidence="2">Uncharacterized protein</fullName>
    </submittedName>
</protein>
<keyword evidence="1" id="KW-0472">Membrane</keyword>